<evidence type="ECO:0008006" key="4">
    <source>
        <dbReference type="Google" id="ProtNLM"/>
    </source>
</evidence>
<protein>
    <recommendedName>
        <fullName evidence="4">SDR family NAD(P)-dependent oxidoreductase</fullName>
    </recommendedName>
</protein>
<proteinExistence type="inferred from homology"/>
<dbReference type="EMBL" id="JNSK01000006">
    <property type="protein sequence ID" value="KGA20061.1"/>
    <property type="molecule type" value="Genomic_DNA"/>
</dbReference>
<dbReference type="InterPro" id="IPR036291">
    <property type="entry name" value="NAD(P)-bd_dom_sf"/>
</dbReference>
<dbReference type="InterPro" id="IPR002347">
    <property type="entry name" value="SDR_fam"/>
</dbReference>
<organism evidence="3">
    <name type="scientific">freshwater metagenome</name>
    <dbReference type="NCBI Taxonomy" id="449393"/>
    <lineage>
        <taxon>unclassified sequences</taxon>
        <taxon>metagenomes</taxon>
        <taxon>ecological metagenomes</taxon>
    </lineage>
</organism>
<dbReference type="Gene3D" id="3.40.50.720">
    <property type="entry name" value="NAD(P)-binding Rossmann-like Domain"/>
    <property type="match status" value="1"/>
</dbReference>
<accession>A0A094QZK9</accession>
<gene>
    <name evidence="3" type="ORF">GM50_3330</name>
</gene>
<keyword evidence="2" id="KW-0560">Oxidoreductase</keyword>
<reference evidence="3" key="1">
    <citation type="submission" date="2014-05" db="EMBL/GenBank/DDBJ databases">
        <title>Key roles for freshwater Actinobacteria revealed by deep metagenomic sequencing.</title>
        <authorList>
            <person name="Ghai R."/>
            <person name="Mizuno C.M."/>
            <person name="Picazo A."/>
            <person name="Camacho A."/>
            <person name="Rodriguez-Valera F."/>
        </authorList>
    </citation>
    <scope>NUCLEOTIDE SEQUENCE</scope>
</reference>
<name>A0A094QZK9_9ZZZZ</name>
<dbReference type="PANTHER" id="PTHR43008:SF4">
    <property type="entry name" value="CHAIN DEHYDROGENASE, PUTATIVE (AFU_ORTHOLOGUE AFUA_4G08710)-RELATED"/>
    <property type="match status" value="1"/>
</dbReference>
<dbReference type="Pfam" id="PF00106">
    <property type="entry name" value="adh_short"/>
    <property type="match status" value="1"/>
</dbReference>
<sequence>MSIPDSAASPQPPAAPHAIVTGGSRGLGFEVARGLAARGYHLSLIAKDPQRLEQARQKLVAEFPQCTVTTYAIDFEVTTPAALDRARQQLFEIRSSTTTPTALVIAHAVMSEKMSKTLRTTDAEWRRVMAINLDSTFMVVNELVPPMADARNGRVVIFSACLGRMSGPGNAGGLAPYRISKAGVNALVRNLAHETGLGARGLLVDAICPNHSRTDMGGPDALRSAEEGAETALWLLGRTFDSQSENEIEKTTGVLWEDHQIVPW</sequence>
<evidence type="ECO:0000256" key="1">
    <source>
        <dbReference type="ARBA" id="ARBA00006484"/>
    </source>
</evidence>
<evidence type="ECO:0000313" key="3">
    <source>
        <dbReference type="EMBL" id="KGA20061.1"/>
    </source>
</evidence>
<comment type="caution">
    <text evidence="3">The sequence shown here is derived from an EMBL/GenBank/DDBJ whole genome shotgun (WGS) entry which is preliminary data.</text>
</comment>
<comment type="similarity">
    <text evidence="1">Belongs to the short-chain dehydrogenases/reductases (SDR) family.</text>
</comment>
<dbReference type="GO" id="GO:0050664">
    <property type="term" value="F:oxidoreductase activity, acting on NAD(P)H, oxygen as acceptor"/>
    <property type="evidence" value="ECO:0007669"/>
    <property type="project" value="TreeGrafter"/>
</dbReference>
<dbReference type="AlphaFoldDB" id="A0A094QZK9"/>
<dbReference type="PRINTS" id="PR00081">
    <property type="entry name" value="GDHRDH"/>
</dbReference>
<dbReference type="PANTHER" id="PTHR43008">
    <property type="entry name" value="BENZIL REDUCTASE"/>
    <property type="match status" value="1"/>
</dbReference>
<dbReference type="SUPFAM" id="SSF51735">
    <property type="entry name" value="NAD(P)-binding Rossmann-fold domains"/>
    <property type="match status" value="1"/>
</dbReference>
<evidence type="ECO:0000256" key="2">
    <source>
        <dbReference type="ARBA" id="ARBA00023002"/>
    </source>
</evidence>